<feature type="transmembrane region" description="Helical" evidence="5">
    <location>
        <begin position="224"/>
        <end position="243"/>
    </location>
</feature>
<reference evidence="7 8" key="1">
    <citation type="submission" date="2019-07" db="EMBL/GenBank/DDBJ databases">
        <title>Genomic Encyclopedia of Archaeal and Bacterial Type Strains, Phase II (KMG-II): from individual species to whole genera.</title>
        <authorList>
            <person name="Goeker M."/>
        </authorList>
    </citation>
    <scope>NUCLEOTIDE SEQUENCE [LARGE SCALE GENOMIC DNA]</scope>
    <source>
        <strain evidence="7 8">ATCC BAA-1854</strain>
    </source>
</reference>
<evidence type="ECO:0000256" key="4">
    <source>
        <dbReference type="ARBA" id="ARBA00023136"/>
    </source>
</evidence>
<feature type="transmembrane region" description="Helical" evidence="5">
    <location>
        <begin position="385"/>
        <end position="413"/>
    </location>
</feature>
<proteinExistence type="predicted"/>
<feature type="transmembrane region" description="Helical" evidence="5">
    <location>
        <begin position="136"/>
        <end position="162"/>
    </location>
</feature>
<comment type="caution">
    <text evidence="7">The sequence shown here is derived from an EMBL/GenBank/DDBJ whole genome shotgun (WGS) entry which is preliminary data.</text>
</comment>
<feature type="transmembrane region" description="Helical" evidence="5">
    <location>
        <begin position="34"/>
        <end position="52"/>
    </location>
</feature>
<feature type="transmembrane region" description="Helical" evidence="5">
    <location>
        <begin position="293"/>
        <end position="315"/>
    </location>
</feature>
<keyword evidence="8" id="KW-1185">Reference proteome</keyword>
<organism evidence="7 8">
    <name type="scientific">Mucilaginibacter frigoritolerans</name>
    <dbReference type="NCBI Taxonomy" id="652788"/>
    <lineage>
        <taxon>Bacteria</taxon>
        <taxon>Pseudomonadati</taxon>
        <taxon>Bacteroidota</taxon>
        <taxon>Sphingobacteriia</taxon>
        <taxon>Sphingobacteriales</taxon>
        <taxon>Sphingobacteriaceae</taxon>
        <taxon>Mucilaginibacter</taxon>
    </lineage>
</organism>
<protein>
    <recommendedName>
        <fullName evidence="6">O-antigen ligase-related domain-containing protein</fullName>
    </recommendedName>
</protein>
<dbReference type="InterPro" id="IPR051533">
    <property type="entry name" value="WaaL-like"/>
</dbReference>
<evidence type="ECO:0000313" key="8">
    <source>
        <dbReference type="Proteomes" id="UP000317010"/>
    </source>
</evidence>
<dbReference type="OrthoDB" id="783093at2"/>
<dbReference type="InterPro" id="IPR007016">
    <property type="entry name" value="O-antigen_ligase-rel_domated"/>
</dbReference>
<sequence>MMSLQKIYSLWFVQAIFISVVAIALGYIITETDLAGAAGFIAIPFVLIYIVLLFRNPRIGLYTVLNLGFFVNGMIRYSTAPFGLSLDVFLLLSLIAALSKATRRDYKYLKNPFVYGIAIWTAFTIFEIINPQSRSFAAWFYSVRGTSLYMIQLIILTILLLNDPKEIKIFIRIWIAWSLFACLWGMKQQLLGVNHAEQMWLDAGAYKTHILFGRLRVFSFYSDAGQFGAAMGHIALVCLILSFGPVKLKQKLIYWALAGFFFWGMSISGTRGALFVPLSGIMVYLFLTRNFKILSVGVIIVALLFCGLKFTKIGAANYQIQRMRSAMDPNDPSLQVRLNNQKTLKAYLASRPIGGGIGSAGSWGQRFSPGTLLADTPTDSWYVRIWAETGIVGLWVHLGVIFTFIISGTVMIFKMKNDKMLRQMAMALFAGFVGIAFASYGNQVLGQAPTGVVVFMSITFVWLAYRWDKRILRPMPILTENSAVL</sequence>
<dbReference type="PANTHER" id="PTHR37422">
    <property type="entry name" value="TEICHURONIC ACID BIOSYNTHESIS PROTEIN TUAE"/>
    <property type="match status" value="1"/>
</dbReference>
<feature type="transmembrane region" description="Helical" evidence="5">
    <location>
        <begin position="59"/>
        <end position="77"/>
    </location>
</feature>
<feature type="transmembrane region" description="Helical" evidence="5">
    <location>
        <begin position="83"/>
        <end position="101"/>
    </location>
</feature>
<dbReference type="EMBL" id="VLLI01000015">
    <property type="protein sequence ID" value="TWI95530.1"/>
    <property type="molecule type" value="Genomic_DNA"/>
</dbReference>
<evidence type="ECO:0000313" key="7">
    <source>
        <dbReference type="EMBL" id="TWI95530.1"/>
    </source>
</evidence>
<dbReference type="AlphaFoldDB" id="A0A562TRX8"/>
<keyword evidence="4 5" id="KW-0472">Membrane</keyword>
<keyword evidence="2 5" id="KW-0812">Transmembrane</keyword>
<keyword evidence="3 5" id="KW-1133">Transmembrane helix</keyword>
<feature type="transmembrane region" description="Helical" evidence="5">
    <location>
        <begin position="7"/>
        <end position="28"/>
    </location>
</feature>
<accession>A0A562TRX8</accession>
<evidence type="ECO:0000259" key="6">
    <source>
        <dbReference type="Pfam" id="PF04932"/>
    </source>
</evidence>
<dbReference type="RefSeq" id="WP_144915833.1">
    <property type="nucleotide sequence ID" value="NZ_VLLI01000015.1"/>
</dbReference>
<feature type="transmembrane region" description="Helical" evidence="5">
    <location>
        <begin position="113"/>
        <end position="130"/>
    </location>
</feature>
<dbReference type="PANTHER" id="PTHR37422:SF13">
    <property type="entry name" value="LIPOPOLYSACCHARIDE BIOSYNTHESIS PROTEIN PA4999-RELATED"/>
    <property type="match status" value="1"/>
</dbReference>
<dbReference type="Pfam" id="PF04932">
    <property type="entry name" value="Wzy_C"/>
    <property type="match status" value="1"/>
</dbReference>
<evidence type="ECO:0000256" key="1">
    <source>
        <dbReference type="ARBA" id="ARBA00004141"/>
    </source>
</evidence>
<dbReference type="Proteomes" id="UP000317010">
    <property type="component" value="Unassembled WGS sequence"/>
</dbReference>
<gene>
    <name evidence="7" type="ORF">JN11_04269</name>
</gene>
<feature type="transmembrane region" description="Helical" evidence="5">
    <location>
        <begin position="255"/>
        <end position="287"/>
    </location>
</feature>
<evidence type="ECO:0000256" key="2">
    <source>
        <dbReference type="ARBA" id="ARBA00022692"/>
    </source>
</evidence>
<feature type="transmembrane region" description="Helical" evidence="5">
    <location>
        <begin position="448"/>
        <end position="465"/>
    </location>
</feature>
<evidence type="ECO:0000256" key="3">
    <source>
        <dbReference type="ARBA" id="ARBA00022989"/>
    </source>
</evidence>
<evidence type="ECO:0000256" key="5">
    <source>
        <dbReference type="SAM" id="Phobius"/>
    </source>
</evidence>
<comment type="subcellular location">
    <subcellularLocation>
        <location evidence="1">Membrane</location>
        <topology evidence="1">Multi-pass membrane protein</topology>
    </subcellularLocation>
</comment>
<feature type="transmembrane region" description="Helical" evidence="5">
    <location>
        <begin position="169"/>
        <end position="186"/>
    </location>
</feature>
<feature type="domain" description="O-antigen ligase-related" evidence="6">
    <location>
        <begin position="260"/>
        <end position="395"/>
    </location>
</feature>
<name>A0A562TRX8_9SPHI</name>